<evidence type="ECO:0000313" key="2">
    <source>
        <dbReference type="EMBL" id="WOG93661.1"/>
    </source>
</evidence>
<organism evidence="2 3">
    <name type="scientific">Daucus carota subsp. sativus</name>
    <name type="common">Carrot</name>
    <dbReference type="NCBI Taxonomy" id="79200"/>
    <lineage>
        <taxon>Eukaryota</taxon>
        <taxon>Viridiplantae</taxon>
        <taxon>Streptophyta</taxon>
        <taxon>Embryophyta</taxon>
        <taxon>Tracheophyta</taxon>
        <taxon>Spermatophyta</taxon>
        <taxon>Magnoliopsida</taxon>
        <taxon>eudicotyledons</taxon>
        <taxon>Gunneridae</taxon>
        <taxon>Pentapetalae</taxon>
        <taxon>asterids</taxon>
        <taxon>campanulids</taxon>
        <taxon>Apiales</taxon>
        <taxon>Apiaceae</taxon>
        <taxon>Apioideae</taxon>
        <taxon>Scandiceae</taxon>
        <taxon>Daucinae</taxon>
        <taxon>Daucus</taxon>
        <taxon>Daucus sect. Daucus</taxon>
    </lineage>
</organism>
<proteinExistence type="predicted"/>
<dbReference type="Proteomes" id="UP000077755">
    <property type="component" value="Chromosome 3"/>
</dbReference>
<dbReference type="PANTHER" id="PTHR47599">
    <property type="entry name" value="CELL-TO-CELL MOVEMENT PROTEIN"/>
    <property type="match status" value="1"/>
</dbReference>
<accession>A0AAF1AV45</accession>
<evidence type="ECO:0008006" key="4">
    <source>
        <dbReference type="Google" id="ProtNLM"/>
    </source>
</evidence>
<dbReference type="AlphaFoldDB" id="A0AAF1AV45"/>
<dbReference type="Pfam" id="PF01107">
    <property type="entry name" value="MP"/>
    <property type="match status" value="1"/>
</dbReference>
<keyword evidence="3" id="KW-1185">Reference proteome</keyword>
<protein>
    <recommendedName>
        <fullName evidence="4">Movement protein</fullName>
    </recommendedName>
</protein>
<name>A0AAF1AV45_DAUCS</name>
<dbReference type="EMBL" id="CP093345">
    <property type="protein sequence ID" value="WOG93661.1"/>
    <property type="molecule type" value="Genomic_DNA"/>
</dbReference>
<keyword evidence="1" id="KW-0175">Coiled coil</keyword>
<dbReference type="PANTHER" id="PTHR47599:SF3">
    <property type="entry name" value="CELL-TO-CELL MOVEMENT PROTEIN"/>
    <property type="match status" value="1"/>
</dbReference>
<reference evidence="2" key="2">
    <citation type="submission" date="2022-03" db="EMBL/GenBank/DDBJ databases">
        <title>Draft title - Genomic analysis of global carrot germplasm unveils the trajectory of domestication and the origin of high carotenoid orange carrot.</title>
        <authorList>
            <person name="Iorizzo M."/>
            <person name="Ellison S."/>
            <person name="Senalik D."/>
            <person name="Macko-Podgorni A."/>
            <person name="Grzebelus D."/>
            <person name="Bostan H."/>
            <person name="Rolling W."/>
            <person name="Curaba J."/>
            <person name="Simon P."/>
        </authorList>
    </citation>
    <scope>NUCLEOTIDE SEQUENCE</scope>
    <source>
        <tissue evidence="2">Leaf</tissue>
    </source>
</reference>
<reference evidence="2" key="1">
    <citation type="journal article" date="2016" name="Nat. Genet.">
        <title>A high-quality carrot genome assembly provides new insights into carotenoid accumulation and asterid genome evolution.</title>
        <authorList>
            <person name="Iorizzo M."/>
            <person name="Ellison S."/>
            <person name="Senalik D."/>
            <person name="Zeng P."/>
            <person name="Satapoomin P."/>
            <person name="Huang J."/>
            <person name="Bowman M."/>
            <person name="Iovene M."/>
            <person name="Sanseverino W."/>
            <person name="Cavagnaro P."/>
            <person name="Yildiz M."/>
            <person name="Macko-Podgorni A."/>
            <person name="Moranska E."/>
            <person name="Grzebelus E."/>
            <person name="Grzebelus D."/>
            <person name="Ashrafi H."/>
            <person name="Zheng Z."/>
            <person name="Cheng S."/>
            <person name="Spooner D."/>
            <person name="Van Deynze A."/>
            <person name="Simon P."/>
        </authorList>
    </citation>
    <scope>NUCLEOTIDE SEQUENCE</scope>
    <source>
        <tissue evidence="2">Leaf</tissue>
    </source>
</reference>
<evidence type="ECO:0000256" key="1">
    <source>
        <dbReference type="ARBA" id="ARBA00023054"/>
    </source>
</evidence>
<evidence type="ECO:0000313" key="3">
    <source>
        <dbReference type="Proteomes" id="UP000077755"/>
    </source>
</evidence>
<dbReference type="InterPro" id="IPR051596">
    <property type="entry name" value="Caulimoviridae_Movement"/>
</dbReference>
<gene>
    <name evidence="2" type="ORF">DCAR_0312947</name>
</gene>
<sequence>MDKKEEVMEKDYYQMDEYEGGTSQTLSFKPETYKRIQSETEELTIKKIFKTNYFERNKQIRYIAQKHENIIDINTINGRAKINLITDDLIKRELSKLSHKEASKLKNIYFGAIEFTIKAYFQKNIDTPIQIYILDDRILGNIQDALIAVVKGNLIYQKLKFIIQPDFSISLKDENKERALTLYYKLDGINMPKGSKVISIETKMVYAITGNHHVKKQTELCTIVPKLYEDILERIEHKEESRITIPEEISIDFNNRQIVQTPRIKPILEGSRLSFKKDKNLIRSMSLSRQINTNFKLSPSYLCFLVVDIGGCEFGSRNPRSII</sequence>
<dbReference type="InterPro" id="IPR028919">
    <property type="entry name" value="Viral_movement"/>
</dbReference>